<organism evidence="1 2">
    <name type="scientific">Anabaena lutea FACHB-196</name>
    <dbReference type="NCBI Taxonomy" id="2692881"/>
    <lineage>
        <taxon>Bacteria</taxon>
        <taxon>Bacillati</taxon>
        <taxon>Cyanobacteriota</taxon>
        <taxon>Cyanophyceae</taxon>
        <taxon>Nostocales</taxon>
        <taxon>Nostocaceae</taxon>
        <taxon>Anabaena</taxon>
    </lineage>
</organism>
<evidence type="ECO:0000313" key="2">
    <source>
        <dbReference type="Proteomes" id="UP000640531"/>
    </source>
</evidence>
<accession>A0ABR8FMH9</accession>
<evidence type="ECO:0008006" key="3">
    <source>
        <dbReference type="Google" id="ProtNLM"/>
    </source>
</evidence>
<sequence>MSDALELREFVYISLASLLGIYKFTDGTQTPAIAVISGNGELYPPEGTQVTGLEVVIFTPTLAPAALLQGYKVKEQWVIHLKQWTVGMSVQLALDSLLSAELEGFVISQIVEIPADYRMGIPAGAQVKLDKFYFSGE</sequence>
<dbReference type="EMBL" id="JACJST010000020">
    <property type="protein sequence ID" value="MBD2570055.1"/>
    <property type="molecule type" value="Genomic_DNA"/>
</dbReference>
<proteinExistence type="predicted"/>
<reference evidence="1 2" key="1">
    <citation type="journal article" date="2020" name="ISME J.">
        <title>Comparative genomics reveals insights into cyanobacterial evolution and habitat adaptation.</title>
        <authorList>
            <person name="Chen M.Y."/>
            <person name="Teng W.K."/>
            <person name="Zhao L."/>
            <person name="Hu C.X."/>
            <person name="Zhou Y.K."/>
            <person name="Han B.P."/>
            <person name="Song L.R."/>
            <person name="Shu W.S."/>
        </authorList>
    </citation>
    <scope>NUCLEOTIDE SEQUENCE [LARGE SCALE GENOMIC DNA]</scope>
    <source>
        <strain evidence="1 2">FACHB-196</strain>
    </source>
</reference>
<evidence type="ECO:0000313" key="1">
    <source>
        <dbReference type="EMBL" id="MBD2570055.1"/>
    </source>
</evidence>
<comment type="caution">
    <text evidence="1">The sequence shown here is derived from an EMBL/GenBank/DDBJ whole genome shotgun (WGS) entry which is preliminary data.</text>
</comment>
<gene>
    <name evidence="1" type="ORF">H6G59_19565</name>
</gene>
<keyword evidence="2" id="KW-1185">Reference proteome</keyword>
<name>A0ABR8FMH9_9NOST</name>
<dbReference type="RefSeq" id="WP_190717435.1">
    <property type="nucleotide sequence ID" value="NZ_JACJST010000020.1"/>
</dbReference>
<protein>
    <recommendedName>
        <fullName evidence="3">DUF3168 domain-containing protein</fullName>
    </recommendedName>
</protein>
<dbReference type="Proteomes" id="UP000640531">
    <property type="component" value="Unassembled WGS sequence"/>
</dbReference>